<proteinExistence type="inferred from homology"/>
<comment type="caution">
    <text evidence="9">The sequence shown here is derived from an EMBL/GenBank/DDBJ whole genome shotgun (WGS) entry which is preliminary data.</text>
</comment>
<feature type="transmembrane region" description="Helical" evidence="8">
    <location>
        <begin position="41"/>
        <end position="63"/>
    </location>
</feature>
<dbReference type="EMBL" id="JBHUCX010000018">
    <property type="protein sequence ID" value="MFD1674190.1"/>
    <property type="molecule type" value="Genomic_DNA"/>
</dbReference>
<keyword evidence="6 8" id="KW-1133">Transmembrane helix</keyword>
<dbReference type="Proteomes" id="UP001597079">
    <property type="component" value="Unassembled WGS sequence"/>
</dbReference>
<evidence type="ECO:0000256" key="8">
    <source>
        <dbReference type="SAM" id="Phobius"/>
    </source>
</evidence>
<gene>
    <name evidence="9" type="ORF">ACFSB2_05615</name>
</gene>
<feature type="transmembrane region" description="Helical" evidence="8">
    <location>
        <begin position="303"/>
        <end position="321"/>
    </location>
</feature>
<feature type="transmembrane region" description="Helical" evidence="8">
    <location>
        <begin position="216"/>
        <end position="237"/>
    </location>
</feature>
<organism evidence="9 10">
    <name type="scientific">Alicyclobacillus fodiniaquatilis</name>
    <dbReference type="NCBI Taxonomy" id="1661150"/>
    <lineage>
        <taxon>Bacteria</taxon>
        <taxon>Bacillati</taxon>
        <taxon>Bacillota</taxon>
        <taxon>Bacilli</taxon>
        <taxon>Bacillales</taxon>
        <taxon>Alicyclobacillaceae</taxon>
        <taxon>Alicyclobacillus</taxon>
    </lineage>
</organism>
<comment type="subcellular location">
    <subcellularLocation>
        <location evidence="1">Membrane</location>
        <topology evidence="1">Multi-pass membrane protein</topology>
    </subcellularLocation>
</comment>
<dbReference type="RefSeq" id="WP_377942023.1">
    <property type="nucleotide sequence ID" value="NZ_JBHUCX010000018.1"/>
</dbReference>
<feature type="transmembrane region" description="Helical" evidence="8">
    <location>
        <begin position="12"/>
        <end position="35"/>
    </location>
</feature>
<evidence type="ECO:0000256" key="4">
    <source>
        <dbReference type="ARBA" id="ARBA00022544"/>
    </source>
</evidence>
<evidence type="ECO:0000256" key="2">
    <source>
        <dbReference type="ARBA" id="ARBA00007998"/>
    </source>
</evidence>
<dbReference type="PANTHER" id="PTHR34975">
    <property type="entry name" value="SPORE GERMINATION PROTEIN A2"/>
    <property type="match status" value="1"/>
</dbReference>
<protein>
    <submittedName>
        <fullName evidence="9">Endospore germination permease</fullName>
    </submittedName>
</protein>
<reference evidence="10" key="1">
    <citation type="journal article" date="2019" name="Int. J. Syst. Evol. Microbiol.">
        <title>The Global Catalogue of Microorganisms (GCM) 10K type strain sequencing project: providing services to taxonomists for standard genome sequencing and annotation.</title>
        <authorList>
            <consortium name="The Broad Institute Genomics Platform"/>
            <consortium name="The Broad Institute Genome Sequencing Center for Infectious Disease"/>
            <person name="Wu L."/>
            <person name="Ma J."/>
        </authorList>
    </citation>
    <scope>NUCLEOTIDE SEQUENCE [LARGE SCALE GENOMIC DNA]</scope>
    <source>
        <strain evidence="10">CGMCC 1.12286</strain>
    </source>
</reference>
<sequence>MEHSKDTITMTQLTMIMMLAIGLNNHVILIPLLLCVAGRDAWFSVCLTSLFALMLMGVMQYIIRVSKQHHLGSWLRAQTRPMFANMLLCLVALPLFVTAVVTLRDTVSWAEISILPTTPSIVLVVALAAVCCYMAYAGITSIAIISGLLLPLVVLLGFFVGASNLPHKDAPSLFPLFEHGWHPVFAGALYVSSGFSELIALLFVQHCVKTNIRYWMLALNVLILAGLTLGPLCGAIMEFGPVEAANLRYSPFEEWRLVTFGHFVEHVDFMAIYQWLSGAFVRISFALFLVIEIFGIHRQQKRVWYLMSLCGVVCALSLFPLSNMAFFYLLKRWIVPGTLYSIGVVAFFLVIFAWLSKQKKV</sequence>
<comment type="similarity">
    <text evidence="2">Belongs to the amino acid-polyamine-organocation (APC) superfamily. Spore germination protein (SGP) (TC 2.A.3.9) family.</text>
</comment>
<keyword evidence="7 8" id="KW-0472">Membrane</keyword>
<keyword evidence="5 8" id="KW-0812">Transmembrane</keyword>
<evidence type="ECO:0000256" key="1">
    <source>
        <dbReference type="ARBA" id="ARBA00004141"/>
    </source>
</evidence>
<keyword evidence="10" id="KW-1185">Reference proteome</keyword>
<evidence type="ECO:0000313" key="10">
    <source>
        <dbReference type="Proteomes" id="UP001597079"/>
    </source>
</evidence>
<keyword evidence="3" id="KW-0813">Transport</keyword>
<name>A0ABW4JE32_9BACL</name>
<dbReference type="InterPro" id="IPR004761">
    <property type="entry name" value="Spore_GerAB"/>
</dbReference>
<dbReference type="NCBIfam" id="TIGR00912">
    <property type="entry name" value="2A0309"/>
    <property type="match status" value="1"/>
</dbReference>
<feature type="transmembrane region" description="Helical" evidence="8">
    <location>
        <begin position="333"/>
        <end position="355"/>
    </location>
</feature>
<evidence type="ECO:0000313" key="9">
    <source>
        <dbReference type="EMBL" id="MFD1674190.1"/>
    </source>
</evidence>
<evidence type="ECO:0000256" key="3">
    <source>
        <dbReference type="ARBA" id="ARBA00022448"/>
    </source>
</evidence>
<feature type="transmembrane region" description="Helical" evidence="8">
    <location>
        <begin position="83"/>
        <end position="102"/>
    </location>
</feature>
<keyword evidence="4" id="KW-0309">Germination</keyword>
<evidence type="ECO:0000256" key="5">
    <source>
        <dbReference type="ARBA" id="ARBA00022692"/>
    </source>
</evidence>
<evidence type="ECO:0000256" key="6">
    <source>
        <dbReference type="ARBA" id="ARBA00022989"/>
    </source>
</evidence>
<dbReference type="PANTHER" id="PTHR34975:SF2">
    <property type="entry name" value="SPORE GERMINATION PROTEIN A2"/>
    <property type="match status" value="1"/>
</dbReference>
<dbReference type="Pfam" id="PF03845">
    <property type="entry name" value="Spore_permease"/>
    <property type="match status" value="1"/>
</dbReference>
<evidence type="ECO:0000256" key="7">
    <source>
        <dbReference type="ARBA" id="ARBA00023136"/>
    </source>
</evidence>
<feature type="transmembrane region" description="Helical" evidence="8">
    <location>
        <begin position="181"/>
        <end position="204"/>
    </location>
</feature>
<feature type="transmembrane region" description="Helical" evidence="8">
    <location>
        <begin position="114"/>
        <end position="135"/>
    </location>
</feature>
<feature type="transmembrane region" description="Helical" evidence="8">
    <location>
        <begin position="272"/>
        <end position="291"/>
    </location>
</feature>
<feature type="transmembrane region" description="Helical" evidence="8">
    <location>
        <begin position="142"/>
        <end position="161"/>
    </location>
</feature>
<accession>A0ABW4JE32</accession>